<dbReference type="STRING" id="1384459.GL4_2591"/>
<dbReference type="OrthoDB" id="8480222at2"/>
<dbReference type="HOGENOM" id="CLU_2070318_0_0_5"/>
<evidence type="ECO:0000313" key="2">
    <source>
        <dbReference type="EMBL" id="BAQ18025.1"/>
    </source>
</evidence>
<name>A0A0A8K545_9HYPH</name>
<dbReference type="EMBL" id="AP014648">
    <property type="protein sequence ID" value="BAQ18025.1"/>
    <property type="molecule type" value="Genomic_DNA"/>
</dbReference>
<dbReference type="CDD" id="cd06571">
    <property type="entry name" value="Bac_DnaA_C"/>
    <property type="match status" value="1"/>
</dbReference>
<gene>
    <name evidence="2" type="ORF">GL4_2591</name>
</gene>
<dbReference type="InterPro" id="IPR010921">
    <property type="entry name" value="Trp_repressor/repl_initiator"/>
</dbReference>
<dbReference type="GO" id="GO:0006275">
    <property type="term" value="P:regulation of DNA replication"/>
    <property type="evidence" value="ECO:0007669"/>
    <property type="project" value="InterPro"/>
</dbReference>
<organism evidence="2 3">
    <name type="scientific">Methyloceanibacter caenitepidi</name>
    <dbReference type="NCBI Taxonomy" id="1384459"/>
    <lineage>
        <taxon>Bacteria</taxon>
        <taxon>Pseudomonadati</taxon>
        <taxon>Pseudomonadota</taxon>
        <taxon>Alphaproteobacteria</taxon>
        <taxon>Hyphomicrobiales</taxon>
        <taxon>Hyphomicrobiaceae</taxon>
        <taxon>Methyloceanibacter</taxon>
    </lineage>
</organism>
<proteinExistence type="predicted"/>
<feature type="domain" description="Chromosomal replication initiator DnaA C-terminal" evidence="1">
    <location>
        <begin position="14"/>
        <end position="84"/>
    </location>
</feature>
<dbReference type="KEGG" id="mcg:GL4_2591"/>
<dbReference type="InterPro" id="IPR013159">
    <property type="entry name" value="DnaA_C"/>
</dbReference>
<protein>
    <submittedName>
        <fullName evidence="2">Chromosomal replication initiator protein DnaA</fullName>
    </submittedName>
</protein>
<dbReference type="SUPFAM" id="SSF48295">
    <property type="entry name" value="TrpR-like"/>
    <property type="match status" value="1"/>
</dbReference>
<dbReference type="SMART" id="SM00760">
    <property type="entry name" value="Bac_DnaA_C"/>
    <property type="match status" value="1"/>
</dbReference>
<evidence type="ECO:0000313" key="3">
    <source>
        <dbReference type="Proteomes" id="UP000031643"/>
    </source>
</evidence>
<dbReference type="Proteomes" id="UP000031643">
    <property type="component" value="Chromosome"/>
</dbReference>
<dbReference type="GO" id="GO:0006270">
    <property type="term" value="P:DNA replication initiation"/>
    <property type="evidence" value="ECO:0007669"/>
    <property type="project" value="InterPro"/>
</dbReference>
<dbReference type="GO" id="GO:0043565">
    <property type="term" value="F:sequence-specific DNA binding"/>
    <property type="evidence" value="ECO:0007669"/>
    <property type="project" value="InterPro"/>
</dbReference>
<dbReference type="Pfam" id="PF08299">
    <property type="entry name" value="Bac_DnaA_C"/>
    <property type="match status" value="1"/>
</dbReference>
<evidence type="ECO:0000259" key="1">
    <source>
        <dbReference type="SMART" id="SM00760"/>
    </source>
</evidence>
<dbReference type="AlphaFoldDB" id="A0A0A8K545"/>
<keyword evidence="3" id="KW-1185">Reference proteome</keyword>
<dbReference type="GO" id="GO:0005524">
    <property type="term" value="F:ATP binding"/>
    <property type="evidence" value="ECO:0007669"/>
    <property type="project" value="InterPro"/>
</dbReference>
<reference evidence="2 3" key="1">
    <citation type="submission" date="2014-09" db="EMBL/GenBank/DDBJ databases">
        <title>Genome sequencing of Methyloceanibacter caenitepidi Gela4.</title>
        <authorList>
            <person name="Takeuchi M."/>
            <person name="Susumu S."/>
            <person name="Kamagata Y."/>
            <person name="Oshima K."/>
            <person name="Hattori M."/>
            <person name="Iwasaki W."/>
        </authorList>
    </citation>
    <scope>NUCLEOTIDE SEQUENCE [LARGE SCALE GENOMIC DNA]</scope>
    <source>
        <strain evidence="2 3">Gela4</strain>
    </source>
</reference>
<sequence length="118" mass="12950">MREGIEPRNGVRGTLRQIIDPAVALVFEVDPSELGAATRRSPRAAFARQVAMYLTHVVCGLSMTEVGALFARDRTTVAHACEVVEDRRDDPDLDSRVERLECAVAAVIGALSWRGRCK</sequence>
<accession>A0A0A8K545</accession>
<dbReference type="Gene3D" id="1.10.1750.10">
    <property type="match status" value="1"/>
</dbReference>